<keyword evidence="2" id="KW-1185">Reference proteome</keyword>
<comment type="caution">
    <text evidence="1">The sequence shown here is derived from an EMBL/GenBank/DDBJ whole genome shotgun (WGS) entry which is preliminary data.</text>
</comment>
<accession>A0A923S182</accession>
<organism evidence="1 2">
    <name type="scientific">Ramlibacter albus</name>
    <dbReference type="NCBI Taxonomy" id="2079448"/>
    <lineage>
        <taxon>Bacteria</taxon>
        <taxon>Pseudomonadati</taxon>
        <taxon>Pseudomonadota</taxon>
        <taxon>Betaproteobacteria</taxon>
        <taxon>Burkholderiales</taxon>
        <taxon>Comamonadaceae</taxon>
        <taxon>Ramlibacter</taxon>
    </lineage>
</organism>
<dbReference type="EMBL" id="JACORU010000001">
    <property type="protein sequence ID" value="MBC5764149.1"/>
    <property type="molecule type" value="Genomic_DNA"/>
</dbReference>
<evidence type="ECO:0000313" key="1">
    <source>
        <dbReference type="EMBL" id="MBC5764149.1"/>
    </source>
</evidence>
<evidence type="ECO:0000313" key="2">
    <source>
        <dbReference type="Proteomes" id="UP000596827"/>
    </source>
</evidence>
<sequence>MVGRNDILTATHTVYSPEHGGWGTSFDFYFGADYNGITDRFDSTTFTYALRAGTYSWTARAYPDAVFSDSNPLLTSAESQYDVAVLGVSLPVGDVTGWFGVDPNRNFTQLVTEIGYPDGSTGMMTADVTVTSNSLFGIYTATTNPMGPGSSGGPLFSSDGYVIGVKSAGSAATSVWADVGFTLEALRSFFSSNDSLLVAPTQALPRYSVSSTSSSVNEGGTAVFTITTQNVPVGSSLSYQLSGVSAADIVGGQLSGLATVGSDGRAVANIAIAADSRTEGPETLTLTSNGASGSLTINDSSRAPSGPPVTDIMDALGVYRAFVGTAPTAAGYGSMVSALRTSSVSAYAQSVAGTYAGVSAGALATSVLTDFGIGASSLGGPSPAASYVALQSAVASIFSINATARGQVVLNMTRLLGGLEADAVFGAAARAFDGQVLADYVRLSSGASTSDQSELLHLIGVAPTYSLT</sequence>
<dbReference type="Pfam" id="PF13365">
    <property type="entry name" value="Trypsin_2"/>
    <property type="match status" value="1"/>
</dbReference>
<name>A0A923S182_9BURK</name>
<proteinExistence type="predicted"/>
<dbReference type="InterPro" id="IPR043504">
    <property type="entry name" value="Peptidase_S1_PA_chymotrypsin"/>
</dbReference>
<dbReference type="InterPro" id="IPR009003">
    <property type="entry name" value="Peptidase_S1_PA"/>
</dbReference>
<dbReference type="SUPFAM" id="SSF50494">
    <property type="entry name" value="Trypsin-like serine proteases"/>
    <property type="match status" value="1"/>
</dbReference>
<gene>
    <name evidence="1" type="ORF">H8R02_06800</name>
</gene>
<dbReference type="Gene3D" id="2.40.10.10">
    <property type="entry name" value="Trypsin-like serine proteases"/>
    <property type="match status" value="2"/>
</dbReference>
<reference evidence="1" key="1">
    <citation type="submission" date="2020-08" db="EMBL/GenBank/DDBJ databases">
        <title>Ramlibacter sp. GTP1 16S ribosomal RNA gene genome sequencing and assembly.</title>
        <authorList>
            <person name="Kang M."/>
        </authorList>
    </citation>
    <scope>NUCLEOTIDE SEQUENCE</scope>
    <source>
        <strain evidence="1">GTP1</strain>
    </source>
</reference>
<dbReference type="AlphaFoldDB" id="A0A923S182"/>
<dbReference type="Proteomes" id="UP000596827">
    <property type="component" value="Unassembled WGS sequence"/>
</dbReference>
<protein>
    <submittedName>
        <fullName evidence="1">Trypsin-like peptidase domain-containing protein</fullName>
    </submittedName>
</protein>